<evidence type="ECO:0000313" key="2">
    <source>
        <dbReference type="EMBL" id="MVX55614.1"/>
    </source>
</evidence>
<protein>
    <submittedName>
        <fullName evidence="2">Uncharacterized protein</fullName>
    </submittedName>
</protein>
<feature type="region of interest" description="Disordered" evidence="1">
    <location>
        <begin position="1"/>
        <end position="82"/>
    </location>
</feature>
<feature type="region of interest" description="Disordered" evidence="1">
    <location>
        <begin position="204"/>
        <end position="232"/>
    </location>
</feature>
<organism evidence="2 3">
    <name type="scientific">Parasutterella muris</name>
    <dbReference type="NCBI Taxonomy" id="2565572"/>
    <lineage>
        <taxon>Bacteria</taxon>
        <taxon>Pseudomonadati</taxon>
        <taxon>Pseudomonadota</taxon>
        <taxon>Betaproteobacteria</taxon>
        <taxon>Burkholderiales</taxon>
        <taxon>Sutterellaceae</taxon>
        <taxon>Parasutterella</taxon>
    </lineage>
</organism>
<dbReference type="EMBL" id="WSRP01000001">
    <property type="protein sequence ID" value="MVX55614.1"/>
    <property type="molecule type" value="Genomic_DNA"/>
</dbReference>
<evidence type="ECO:0000313" key="3">
    <source>
        <dbReference type="Proteomes" id="UP000472580"/>
    </source>
</evidence>
<evidence type="ECO:0000256" key="1">
    <source>
        <dbReference type="SAM" id="MobiDB-lite"/>
    </source>
</evidence>
<name>A0A6L6YDX3_9BURK</name>
<feature type="compositionally biased region" description="Low complexity" evidence="1">
    <location>
        <begin position="11"/>
        <end position="40"/>
    </location>
</feature>
<gene>
    <name evidence="2" type="ORF">E5987_00110</name>
</gene>
<comment type="caution">
    <text evidence="2">The sequence shown here is derived from an EMBL/GenBank/DDBJ whole genome shotgun (WGS) entry which is preliminary data.</text>
</comment>
<keyword evidence="3" id="KW-1185">Reference proteome</keyword>
<dbReference type="RefSeq" id="WP_160334050.1">
    <property type="nucleotide sequence ID" value="NZ_WSRP01000001.1"/>
</dbReference>
<reference evidence="2 3" key="1">
    <citation type="submission" date="2019-12" db="EMBL/GenBank/DDBJ databases">
        <title>Microbes associate with the intestines of laboratory mice.</title>
        <authorList>
            <person name="Navarre W."/>
            <person name="Wong E."/>
        </authorList>
    </citation>
    <scope>NUCLEOTIDE SEQUENCE [LARGE SCALE GENOMIC DNA]</scope>
    <source>
        <strain evidence="2 3">NM82_D38</strain>
    </source>
</reference>
<dbReference type="OrthoDB" id="9131103at2"/>
<accession>A0A6L6YDX3</accession>
<sequence length="232" mass="24971">MADESQEVQNQETAQTAAPDAAEQAAQATENQAQAETQAAPSGSEQTAESLMGDTLLGSGDQAAEEAEPQTQEQETAQSAPETYEAFRDVNGNEYTPESVQQFADAAKSVGLSQENAQKLFEAMVPTARAHMMNDLRSKAEQWALDCEKDPEIGGANFGANKAVAISGYREFATPELRTILNASGLGNHPEVVRHFFRLGKTLQQDSGVHGNASANPPKRRRYPNSNMVVDD</sequence>
<feature type="compositionally biased region" description="Low complexity" evidence="1">
    <location>
        <begin position="69"/>
        <end position="82"/>
    </location>
</feature>
<dbReference type="AlphaFoldDB" id="A0A6L6YDX3"/>
<proteinExistence type="predicted"/>
<dbReference type="Proteomes" id="UP000472580">
    <property type="component" value="Unassembled WGS sequence"/>
</dbReference>